<dbReference type="RefSeq" id="WP_208499058.1">
    <property type="nucleotide sequence ID" value="NZ_JAGFNP010000015.1"/>
</dbReference>
<gene>
    <name evidence="2" type="ORF">J5V16_21605</name>
</gene>
<evidence type="ECO:0008006" key="4">
    <source>
        <dbReference type="Google" id="ProtNLM"/>
    </source>
</evidence>
<dbReference type="EMBL" id="JAGFNP010000015">
    <property type="protein sequence ID" value="MBO3735431.1"/>
    <property type="molecule type" value="Genomic_DNA"/>
</dbReference>
<accession>A0ABS3UAH8</accession>
<comment type="caution">
    <text evidence="2">The sequence shown here is derived from an EMBL/GenBank/DDBJ whole genome shotgun (WGS) entry which is preliminary data.</text>
</comment>
<feature type="transmembrane region" description="Helical" evidence="1">
    <location>
        <begin position="247"/>
        <end position="266"/>
    </location>
</feature>
<feature type="transmembrane region" description="Helical" evidence="1">
    <location>
        <begin position="123"/>
        <end position="148"/>
    </location>
</feature>
<proteinExistence type="predicted"/>
<keyword evidence="1" id="KW-0812">Transmembrane</keyword>
<evidence type="ECO:0000313" key="3">
    <source>
        <dbReference type="Proteomes" id="UP000681341"/>
    </source>
</evidence>
<keyword evidence="1" id="KW-0472">Membrane</keyword>
<feature type="transmembrane region" description="Helical" evidence="1">
    <location>
        <begin position="80"/>
        <end position="102"/>
    </location>
</feature>
<sequence>MTTAATLETAATIRPRKHVNLARVVKSEWIKFWSVRSTWITLVVAVLLLVGFGLLASSMFGDGSDPGGPPGNEPTDPVGASLTGTNFAMLAFGTLGVLVMAGEYGTGMIRSSITAVPRRLPLLWAKIAVFTVVVFTVALAASAVVFTAGQAVIGDGGASWSDPGVARAVIGTAGLLTGSGLLGLGLGALMRSTPGAITTLFGVMFLLAMVAALLVPDSWSDAVQYLPSEAGDAFTAVTQADGTLSPLAGLAVFGGYIAAVVGAAAWRIKRSDV</sequence>
<keyword evidence="1" id="KW-1133">Transmembrane helix</keyword>
<protein>
    <recommendedName>
        <fullName evidence="4">ABC transporter permease</fullName>
    </recommendedName>
</protein>
<dbReference type="Proteomes" id="UP000681341">
    <property type="component" value="Unassembled WGS sequence"/>
</dbReference>
<reference evidence="2 3" key="1">
    <citation type="submission" date="2021-03" db="EMBL/GenBank/DDBJ databases">
        <title>Glycomyces sp. nov., a novel actinomycete isolated from soil.</title>
        <authorList>
            <person name="Yang X."/>
            <person name="Xu X."/>
        </authorList>
    </citation>
    <scope>NUCLEOTIDE SEQUENCE [LARGE SCALE GENOMIC DNA]</scope>
    <source>
        <strain evidence="2 3">NEAU-S30</strain>
    </source>
</reference>
<evidence type="ECO:0000256" key="1">
    <source>
        <dbReference type="SAM" id="Phobius"/>
    </source>
</evidence>
<feature type="transmembrane region" description="Helical" evidence="1">
    <location>
        <begin position="39"/>
        <end position="60"/>
    </location>
</feature>
<organism evidence="2 3">
    <name type="scientific">Glycomyces niveus</name>
    <dbReference type="NCBI Taxonomy" id="2820287"/>
    <lineage>
        <taxon>Bacteria</taxon>
        <taxon>Bacillati</taxon>
        <taxon>Actinomycetota</taxon>
        <taxon>Actinomycetes</taxon>
        <taxon>Glycomycetales</taxon>
        <taxon>Glycomycetaceae</taxon>
        <taxon>Glycomyces</taxon>
    </lineage>
</organism>
<feature type="transmembrane region" description="Helical" evidence="1">
    <location>
        <begin position="196"/>
        <end position="215"/>
    </location>
</feature>
<evidence type="ECO:0000313" key="2">
    <source>
        <dbReference type="EMBL" id="MBO3735431.1"/>
    </source>
</evidence>
<name>A0ABS3UAH8_9ACTN</name>
<keyword evidence="3" id="KW-1185">Reference proteome</keyword>
<feature type="transmembrane region" description="Helical" evidence="1">
    <location>
        <begin position="168"/>
        <end position="189"/>
    </location>
</feature>